<reference evidence="1" key="1">
    <citation type="submission" date="2022-03" db="EMBL/GenBank/DDBJ databases">
        <authorList>
            <person name="Tunstrom K."/>
        </authorList>
    </citation>
    <scope>NUCLEOTIDE SEQUENCE</scope>
</reference>
<comment type="caution">
    <text evidence="1">The sequence shown here is derived from an EMBL/GenBank/DDBJ whole genome shotgun (WGS) entry which is preliminary data.</text>
</comment>
<sequence length="113" mass="12768">MISKNEPGLSVFGGLTVPSYDRGLSNVGQGMQRIFVKIPLPPTTTSGPGHTQQEEMKRFQLDILGLSEVRREREDTITLKSGNLFYYWEGHQHSHEGVGFMVRVSIPDPIYDY</sequence>
<gene>
    <name evidence="1" type="ORF">EEDITHA_LOCUS4150</name>
</gene>
<evidence type="ECO:0000313" key="2">
    <source>
        <dbReference type="Proteomes" id="UP001153954"/>
    </source>
</evidence>
<organism evidence="1 2">
    <name type="scientific">Euphydryas editha</name>
    <name type="common">Edith's checkerspot</name>
    <dbReference type="NCBI Taxonomy" id="104508"/>
    <lineage>
        <taxon>Eukaryota</taxon>
        <taxon>Metazoa</taxon>
        <taxon>Ecdysozoa</taxon>
        <taxon>Arthropoda</taxon>
        <taxon>Hexapoda</taxon>
        <taxon>Insecta</taxon>
        <taxon>Pterygota</taxon>
        <taxon>Neoptera</taxon>
        <taxon>Endopterygota</taxon>
        <taxon>Lepidoptera</taxon>
        <taxon>Glossata</taxon>
        <taxon>Ditrysia</taxon>
        <taxon>Papilionoidea</taxon>
        <taxon>Nymphalidae</taxon>
        <taxon>Nymphalinae</taxon>
        <taxon>Euphydryas</taxon>
    </lineage>
</organism>
<dbReference type="AlphaFoldDB" id="A0AAU9TQ07"/>
<name>A0AAU9TQ07_EUPED</name>
<proteinExistence type="predicted"/>
<accession>A0AAU9TQ07</accession>
<dbReference type="Proteomes" id="UP001153954">
    <property type="component" value="Unassembled WGS sequence"/>
</dbReference>
<protein>
    <submittedName>
        <fullName evidence="1">Uncharacterized protein</fullName>
    </submittedName>
</protein>
<dbReference type="EMBL" id="CAKOGL010000007">
    <property type="protein sequence ID" value="CAH2087947.1"/>
    <property type="molecule type" value="Genomic_DNA"/>
</dbReference>
<keyword evidence="2" id="KW-1185">Reference proteome</keyword>
<evidence type="ECO:0000313" key="1">
    <source>
        <dbReference type="EMBL" id="CAH2087947.1"/>
    </source>
</evidence>